<feature type="domain" description="BHLH" evidence="6">
    <location>
        <begin position="197"/>
        <end position="247"/>
    </location>
</feature>
<feature type="region of interest" description="Disordered" evidence="5">
    <location>
        <begin position="62"/>
        <end position="91"/>
    </location>
</feature>
<dbReference type="Pfam" id="PF00010">
    <property type="entry name" value="HLH"/>
    <property type="match status" value="1"/>
</dbReference>
<evidence type="ECO:0000256" key="3">
    <source>
        <dbReference type="ARBA" id="ARBA00023163"/>
    </source>
</evidence>
<reference evidence="7 8" key="1">
    <citation type="journal article" date="2024" name="G3 (Bethesda)">
        <title>Genome assembly of Hibiscus sabdariffa L. provides insights into metabolisms of medicinal natural products.</title>
        <authorList>
            <person name="Kim T."/>
        </authorList>
    </citation>
    <scope>NUCLEOTIDE SEQUENCE [LARGE SCALE GENOMIC DNA]</scope>
    <source>
        <strain evidence="7">TK-2024</strain>
        <tissue evidence="7">Old leaves</tissue>
    </source>
</reference>
<feature type="region of interest" description="Disordered" evidence="5">
    <location>
        <begin position="107"/>
        <end position="184"/>
    </location>
</feature>
<evidence type="ECO:0000256" key="1">
    <source>
        <dbReference type="ARBA" id="ARBA00004123"/>
    </source>
</evidence>
<dbReference type="PANTHER" id="PTHR12565:SF112">
    <property type="entry name" value="TRANSCRIPTION FACTOR BHLH48-RELATED"/>
    <property type="match status" value="1"/>
</dbReference>
<feature type="compositionally biased region" description="Basic and acidic residues" evidence="5">
    <location>
        <begin position="150"/>
        <end position="165"/>
    </location>
</feature>
<dbReference type="PROSITE" id="PS50888">
    <property type="entry name" value="BHLH"/>
    <property type="match status" value="1"/>
</dbReference>
<sequence>MESNAGTKETRSNLTASDGGEVTAFESLQFTDEIHRLILAPTTDNSSSFTALLELPPPQAVELLHSPDSPKLIAASPPNVEDFQGSFRFPSNSGLIERDARFSLFSGEANNSNEKRNSPESKNVSANPEKNVKSEPAETESSQPLVSDPTVEKRSIKRKDRENKVKGSTKKSKTVANENSEDAEKLPYVHVRARRGQATDSHSLAERARREKINARMKLLQELVPGCNKISGTALVLDEIINHVQSLQRQVEFLSMRLAAVNPRIDFNLDSVFTSESGSLMDSNFPSLVMPAIWPEVQGNGHRQQYQHQWHLDTLQQPVWGREEVCNNYITPENSLLTYDSSANSATLQANHLKMEL</sequence>
<protein>
    <recommendedName>
        <fullName evidence="6">BHLH domain-containing protein</fullName>
    </recommendedName>
</protein>
<evidence type="ECO:0000256" key="5">
    <source>
        <dbReference type="SAM" id="MobiDB-lite"/>
    </source>
</evidence>
<dbReference type="InterPro" id="IPR011598">
    <property type="entry name" value="bHLH_dom"/>
</dbReference>
<keyword evidence="2" id="KW-0805">Transcription regulation</keyword>
<keyword evidence="4" id="KW-0539">Nucleus</keyword>
<evidence type="ECO:0000313" key="8">
    <source>
        <dbReference type="Proteomes" id="UP001396334"/>
    </source>
</evidence>
<accession>A0ABR2P8H5</accession>
<dbReference type="Proteomes" id="UP001396334">
    <property type="component" value="Unassembled WGS sequence"/>
</dbReference>
<dbReference type="EMBL" id="JBBPBN010000075">
    <property type="protein sequence ID" value="KAK8984716.1"/>
    <property type="molecule type" value="Genomic_DNA"/>
</dbReference>
<dbReference type="SMART" id="SM00353">
    <property type="entry name" value="HLH"/>
    <property type="match status" value="1"/>
</dbReference>
<comment type="subcellular location">
    <subcellularLocation>
        <location evidence="1">Nucleus</location>
    </subcellularLocation>
</comment>
<name>A0ABR2P8H5_9ROSI</name>
<dbReference type="SUPFAM" id="SSF47459">
    <property type="entry name" value="HLH, helix-loop-helix DNA-binding domain"/>
    <property type="match status" value="1"/>
</dbReference>
<evidence type="ECO:0000259" key="6">
    <source>
        <dbReference type="PROSITE" id="PS50888"/>
    </source>
</evidence>
<dbReference type="CDD" id="cd18919">
    <property type="entry name" value="bHLH_AtBPE_like"/>
    <property type="match status" value="1"/>
</dbReference>
<dbReference type="Gene3D" id="4.10.280.10">
    <property type="entry name" value="Helix-loop-helix DNA-binding domain"/>
    <property type="match status" value="1"/>
</dbReference>
<comment type="caution">
    <text evidence="7">The sequence shown here is derived from an EMBL/GenBank/DDBJ whole genome shotgun (WGS) entry which is preliminary data.</text>
</comment>
<keyword evidence="3" id="KW-0804">Transcription</keyword>
<organism evidence="7 8">
    <name type="scientific">Hibiscus sabdariffa</name>
    <name type="common">roselle</name>
    <dbReference type="NCBI Taxonomy" id="183260"/>
    <lineage>
        <taxon>Eukaryota</taxon>
        <taxon>Viridiplantae</taxon>
        <taxon>Streptophyta</taxon>
        <taxon>Embryophyta</taxon>
        <taxon>Tracheophyta</taxon>
        <taxon>Spermatophyta</taxon>
        <taxon>Magnoliopsida</taxon>
        <taxon>eudicotyledons</taxon>
        <taxon>Gunneridae</taxon>
        <taxon>Pentapetalae</taxon>
        <taxon>rosids</taxon>
        <taxon>malvids</taxon>
        <taxon>Malvales</taxon>
        <taxon>Malvaceae</taxon>
        <taxon>Malvoideae</taxon>
        <taxon>Hibiscus</taxon>
    </lineage>
</organism>
<dbReference type="InterPro" id="IPR024097">
    <property type="entry name" value="bHLH_ZIP_TF"/>
</dbReference>
<gene>
    <name evidence="7" type="ORF">V6N11_020032</name>
</gene>
<evidence type="ECO:0000256" key="2">
    <source>
        <dbReference type="ARBA" id="ARBA00023015"/>
    </source>
</evidence>
<dbReference type="InterPro" id="IPR036638">
    <property type="entry name" value="HLH_DNA-bd_sf"/>
</dbReference>
<keyword evidence="8" id="KW-1185">Reference proteome</keyword>
<dbReference type="PANTHER" id="PTHR12565">
    <property type="entry name" value="STEROL REGULATORY ELEMENT-BINDING PROTEIN"/>
    <property type="match status" value="1"/>
</dbReference>
<feature type="region of interest" description="Disordered" evidence="5">
    <location>
        <begin position="1"/>
        <end position="22"/>
    </location>
</feature>
<feature type="compositionally biased region" description="Polar residues" evidence="5">
    <location>
        <begin position="1"/>
        <end position="16"/>
    </location>
</feature>
<evidence type="ECO:0000256" key="4">
    <source>
        <dbReference type="ARBA" id="ARBA00023242"/>
    </source>
</evidence>
<evidence type="ECO:0000313" key="7">
    <source>
        <dbReference type="EMBL" id="KAK8984716.1"/>
    </source>
</evidence>
<proteinExistence type="predicted"/>